<dbReference type="Gene3D" id="3.40.1090.10">
    <property type="entry name" value="Cytosolic phospholipase A2 catalytic domain"/>
    <property type="match status" value="1"/>
</dbReference>
<feature type="active site" description="Nucleophile" evidence="3">
    <location>
        <position position="43"/>
    </location>
</feature>
<accession>A0ABW0LGH3</accession>
<comment type="similarity">
    <text evidence="1">Belongs to the patatin family.</text>
</comment>
<protein>
    <submittedName>
        <fullName evidence="5">CBASS cGAMP-activated phospholipase</fullName>
    </submittedName>
</protein>
<keyword evidence="3" id="KW-0378">Hydrolase</keyword>
<dbReference type="SUPFAM" id="SSF52151">
    <property type="entry name" value="FabD/lysophospholipase-like"/>
    <property type="match status" value="1"/>
</dbReference>
<keyword evidence="6" id="KW-1185">Reference proteome</keyword>
<reference evidence="6" key="1">
    <citation type="journal article" date="2019" name="Int. J. Syst. Evol. Microbiol.">
        <title>The Global Catalogue of Microorganisms (GCM) 10K type strain sequencing project: providing services to taxonomists for standard genome sequencing and annotation.</title>
        <authorList>
            <consortium name="The Broad Institute Genomics Platform"/>
            <consortium name="The Broad Institute Genome Sequencing Center for Infectious Disease"/>
            <person name="Wu L."/>
            <person name="Ma J."/>
        </authorList>
    </citation>
    <scope>NUCLEOTIDE SEQUENCE [LARGE SCALE GENOMIC DNA]</scope>
    <source>
        <strain evidence="6">CGMCC 1.12237</strain>
    </source>
</reference>
<feature type="short sequence motif" description="GXGXXG" evidence="3">
    <location>
        <begin position="9"/>
        <end position="14"/>
    </location>
</feature>
<feature type="active site" description="Proton acceptor" evidence="3">
    <location>
        <position position="192"/>
    </location>
</feature>
<feature type="domain" description="PNPLA" evidence="4">
    <location>
        <begin position="5"/>
        <end position="205"/>
    </location>
</feature>
<dbReference type="PANTHER" id="PTHR32176">
    <property type="entry name" value="XYLOSE ISOMERASE"/>
    <property type="match status" value="1"/>
</dbReference>
<dbReference type="Pfam" id="PF01734">
    <property type="entry name" value="Patatin"/>
    <property type="match status" value="1"/>
</dbReference>
<evidence type="ECO:0000259" key="4">
    <source>
        <dbReference type="PROSITE" id="PS51635"/>
    </source>
</evidence>
<feature type="short sequence motif" description="GXSXG" evidence="3">
    <location>
        <begin position="41"/>
        <end position="45"/>
    </location>
</feature>
<keyword evidence="3" id="KW-0442">Lipid degradation</keyword>
<dbReference type="InterPro" id="IPR002641">
    <property type="entry name" value="PNPLA_dom"/>
</dbReference>
<keyword evidence="2 3" id="KW-0443">Lipid metabolism</keyword>
<sequence length="334" mass="37193">MYKILSIDGGGIKGVYPISFLASIEDTLSGKIGEYFDLIVGTSTGGIIALGLGLGFSANDLLKFYEELGPEVFVKRENGVKRKTALFKGISKKTDALIDNISYLRQAKYDAEVLKRQVQLKFGERQLGESKTRLVIPSFNIGNGEPHVYKTSHHPRLQMDYRSKVVDVALATSAAPTYFQTHLSENNVPLVDGGVYANNPTGLAVVEAISLLNWKPEDFKVLSVGCTNAPMDFDISKQDKGTIDWATKLKLIEIFMLAQSKQSMGTSYLLANHRENNNIFRIDETVTNGKYGLDSIEFIEELKGMGYARARIEVPELRDVFFDKKASDFIPYHK</sequence>
<dbReference type="Proteomes" id="UP001596147">
    <property type="component" value="Unassembled WGS sequence"/>
</dbReference>
<evidence type="ECO:0000256" key="1">
    <source>
        <dbReference type="ARBA" id="ARBA00010240"/>
    </source>
</evidence>
<dbReference type="PANTHER" id="PTHR32176:SF92">
    <property type="entry name" value="XYLOSE ISOMERASE"/>
    <property type="match status" value="1"/>
</dbReference>
<dbReference type="InterPro" id="IPR016035">
    <property type="entry name" value="Acyl_Trfase/lysoPLipase"/>
</dbReference>
<dbReference type="EMBL" id="JBHSMC010000003">
    <property type="protein sequence ID" value="MFC5464032.1"/>
    <property type="molecule type" value="Genomic_DNA"/>
</dbReference>
<dbReference type="RefSeq" id="WP_382348248.1">
    <property type="nucleotide sequence ID" value="NZ_JBHSMC010000003.1"/>
</dbReference>
<dbReference type="CDD" id="cd07199">
    <property type="entry name" value="Pat17_PNPLA8_PNPLA9_like"/>
    <property type="match status" value="1"/>
</dbReference>
<name>A0ABW0LGH3_9BACI</name>
<comment type="caution">
    <text evidence="5">The sequence shown here is derived from an EMBL/GenBank/DDBJ whole genome shotgun (WGS) entry which is preliminary data.</text>
</comment>
<gene>
    <name evidence="5" type="ORF">ACFPM4_04590</name>
</gene>
<evidence type="ECO:0000256" key="2">
    <source>
        <dbReference type="ARBA" id="ARBA00023098"/>
    </source>
</evidence>
<feature type="short sequence motif" description="DGA/G" evidence="3">
    <location>
        <begin position="192"/>
        <end position="194"/>
    </location>
</feature>
<proteinExistence type="inferred from homology"/>
<dbReference type="NCBIfam" id="NF041079">
    <property type="entry name" value="CBASS_lipase"/>
    <property type="match status" value="1"/>
</dbReference>
<evidence type="ECO:0000313" key="6">
    <source>
        <dbReference type="Proteomes" id="UP001596147"/>
    </source>
</evidence>
<evidence type="ECO:0000256" key="3">
    <source>
        <dbReference type="PROSITE-ProRule" id="PRU01161"/>
    </source>
</evidence>
<dbReference type="PROSITE" id="PS51635">
    <property type="entry name" value="PNPLA"/>
    <property type="match status" value="1"/>
</dbReference>
<organism evidence="5 6">
    <name type="scientific">Lederbergia graminis</name>
    <dbReference type="NCBI Taxonomy" id="735518"/>
    <lineage>
        <taxon>Bacteria</taxon>
        <taxon>Bacillati</taxon>
        <taxon>Bacillota</taxon>
        <taxon>Bacilli</taxon>
        <taxon>Bacillales</taxon>
        <taxon>Bacillaceae</taxon>
        <taxon>Lederbergia</taxon>
    </lineage>
</organism>
<evidence type="ECO:0000313" key="5">
    <source>
        <dbReference type="EMBL" id="MFC5464032.1"/>
    </source>
</evidence>